<feature type="transmembrane region" description="Helical" evidence="2">
    <location>
        <begin position="363"/>
        <end position="384"/>
    </location>
</feature>
<keyword evidence="2" id="KW-0472">Membrane</keyword>
<dbReference type="EMBL" id="LPJR01000028">
    <property type="protein sequence ID" value="KWF30242.1"/>
    <property type="molecule type" value="Genomic_DNA"/>
</dbReference>
<feature type="region of interest" description="Disordered" evidence="1">
    <location>
        <begin position="522"/>
        <end position="561"/>
    </location>
</feature>
<feature type="compositionally biased region" description="Low complexity" evidence="1">
    <location>
        <begin position="544"/>
        <end position="561"/>
    </location>
</feature>
<feature type="transmembrane region" description="Helical" evidence="2">
    <location>
        <begin position="239"/>
        <end position="259"/>
    </location>
</feature>
<dbReference type="AlphaFoldDB" id="A0A132EHD6"/>
<proteinExistence type="predicted"/>
<keyword evidence="2" id="KW-1133">Transmembrane helix</keyword>
<evidence type="ECO:0000256" key="1">
    <source>
        <dbReference type="SAM" id="MobiDB-lite"/>
    </source>
</evidence>
<feature type="transmembrane region" description="Helical" evidence="2">
    <location>
        <begin position="426"/>
        <end position="442"/>
    </location>
</feature>
<reference evidence="3 4" key="1">
    <citation type="submission" date="2015-11" db="EMBL/GenBank/DDBJ databases">
        <title>Expanding the genomic diversity of Burkholderia species for the development of highly accurate diagnostics.</title>
        <authorList>
            <person name="Sahl J."/>
            <person name="Keim P."/>
            <person name="Wagner D."/>
        </authorList>
    </citation>
    <scope>NUCLEOTIDE SEQUENCE [LARGE SCALE GENOMIC DNA]</scope>
    <source>
        <strain evidence="3 4">MSMB368WGS</strain>
    </source>
</reference>
<evidence type="ECO:0000256" key="2">
    <source>
        <dbReference type="SAM" id="Phobius"/>
    </source>
</evidence>
<comment type="caution">
    <text evidence="3">The sequence shown here is derived from an EMBL/GenBank/DDBJ whole genome shotgun (WGS) entry which is preliminary data.</text>
</comment>
<feature type="transmembrane region" description="Helical" evidence="2">
    <location>
        <begin position="280"/>
        <end position="299"/>
    </location>
</feature>
<name>A0A132EHD6_9BURK</name>
<dbReference type="Proteomes" id="UP000062912">
    <property type="component" value="Unassembled WGS sequence"/>
</dbReference>
<keyword evidence="2" id="KW-0812">Transmembrane</keyword>
<accession>A0A132EHD6</accession>
<sequence>MKTIRDRFDEIADGHPFTLLSLMVLVLGGVPLLLYSLSLDQVPDFTLTELTGTLIATFIVEIGLIGVFGAYSLLAGFAARFVLDRFYEDTHVVAFGQMGPLTQNQQMRDRLVRGRFIVIATVLTVLIWTDVLANPFVSWASPVLAWLTVVAYIATYGGLIGLLLADGSFVDSRLTRVLSSVLLFGAVVLGALQCVAYFGNERIDTSAGAMARAQPIAYAFSQLAPSVRTCIEWISTPSWAAAAASAVGAALVWLVHRLLRIPASGPRSIPKRMMRATLHAIRAIGAFVLVVAVVSWLIALVDFKWIVTGKPLPVTIVCVAVFAVWMLRQGWSYRKRRVAQVGLPARAMSTSAASYRNGVPKLVAAKLCTAAAFAILSLCVLIFADLVAFLNGNRESAQTLLLTMALLSVMNWGAFASRGWKMRTGLCALAALFSFVSVPIIVQNPLLFPRMLVAMLGFGNRHASSMALSGQQCATLAPFGVRCAAGKDGAITLTDVNIVNRLGSSMVVELVLRAEPSVSVGATTEGAADGGHMQSRVVRDDKSPGVPATAPAAADPSAPRAEAANVTVQTLVLALPAADAMLRKRAYGCDQPLLDQRNRALKQVVGQAAKSGDKTKVSDGVPTGNNGGRATDIGAAGAADAAAATAAGSPIAEDVGLACVRITIPKDQVVSYTNAGWRTYMAGYSGYIPVAEKAAGAH</sequence>
<feature type="transmembrane region" description="Helical" evidence="2">
    <location>
        <begin position="54"/>
        <end position="77"/>
    </location>
</feature>
<feature type="transmembrane region" description="Helical" evidence="2">
    <location>
        <begin position="177"/>
        <end position="198"/>
    </location>
</feature>
<evidence type="ECO:0000313" key="4">
    <source>
        <dbReference type="Proteomes" id="UP000062912"/>
    </source>
</evidence>
<protein>
    <submittedName>
        <fullName evidence="3">Uncharacterized protein</fullName>
    </submittedName>
</protein>
<gene>
    <name evidence="3" type="ORF">WT56_14255</name>
</gene>
<evidence type="ECO:0000313" key="3">
    <source>
        <dbReference type="EMBL" id="KWF30242.1"/>
    </source>
</evidence>
<dbReference type="OrthoDB" id="9103645at2"/>
<feature type="transmembrane region" description="Helical" evidence="2">
    <location>
        <begin position="305"/>
        <end position="327"/>
    </location>
</feature>
<feature type="transmembrane region" description="Helical" evidence="2">
    <location>
        <begin position="12"/>
        <end position="34"/>
    </location>
</feature>
<organism evidence="3 4">
    <name type="scientific">Burkholderia pseudomultivorans</name>
    <dbReference type="NCBI Taxonomy" id="1207504"/>
    <lineage>
        <taxon>Bacteria</taxon>
        <taxon>Pseudomonadati</taxon>
        <taxon>Pseudomonadota</taxon>
        <taxon>Betaproteobacteria</taxon>
        <taxon>Burkholderiales</taxon>
        <taxon>Burkholderiaceae</taxon>
        <taxon>Burkholderia</taxon>
        <taxon>Burkholderia cepacia complex</taxon>
    </lineage>
</organism>
<feature type="transmembrane region" description="Helical" evidence="2">
    <location>
        <begin position="143"/>
        <end position="165"/>
    </location>
</feature>
<feature type="region of interest" description="Disordered" evidence="1">
    <location>
        <begin position="606"/>
        <end position="628"/>
    </location>
</feature>
<dbReference type="RefSeq" id="WP_155640631.1">
    <property type="nucleotide sequence ID" value="NZ_LPJR01000028.1"/>
</dbReference>
<feature type="transmembrane region" description="Helical" evidence="2">
    <location>
        <begin position="116"/>
        <end position="137"/>
    </location>
</feature>
<feature type="transmembrane region" description="Helical" evidence="2">
    <location>
        <begin position="396"/>
        <end position="414"/>
    </location>
</feature>